<gene>
    <name evidence="2" type="ORF">E2C01_044342</name>
</gene>
<dbReference type="EMBL" id="VSRR010009545">
    <property type="protein sequence ID" value="MPC50513.1"/>
    <property type="molecule type" value="Genomic_DNA"/>
</dbReference>
<evidence type="ECO:0000256" key="1">
    <source>
        <dbReference type="SAM" id="MobiDB-lite"/>
    </source>
</evidence>
<accession>A0A5B7FZR2</accession>
<evidence type="ECO:0000313" key="3">
    <source>
        <dbReference type="Proteomes" id="UP000324222"/>
    </source>
</evidence>
<protein>
    <submittedName>
        <fullName evidence="2">Uncharacterized protein</fullName>
    </submittedName>
</protein>
<dbReference type="Proteomes" id="UP000324222">
    <property type="component" value="Unassembled WGS sequence"/>
</dbReference>
<sequence>MKRRRERGREEGGDVRAPLQGHDERHAKERRKKILSASRHYKKILMTVLEGKIRAEYSALEIAVVRIFIPRGRLSCALV</sequence>
<reference evidence="2 3" key="1">
    <citation type="submission" date="2019-05" db="EMBL/GenBank/DDBJ databases">
        <title>Another draft genome of Portunus trituberculatus and its Hox gene families provides insights of decapod evolution.</title>
        <authorList>
            <person name="Jeong J.-H."/>
            <person name="Song I."/>
            <person name="Kim S."/>
            <person name="Choi T."/>
            <person name="Kim D."/>
            <person name="Ryu S."/>
            <person name="Kim W."/>
        </authorList>
    </citation>
    <scope>NUCLEOTIDE SEQUENCE [LARGE SCALE GENOMIC DNA]</scope>
    <source>
        <tissue evidence="2">Muscle</tissue>
    </source>
</reference>
<name>A0A5B7FZR2_PORTR</name>
<evidence type="ECO:0000313" key="2">
    <source>
        <dbReference type="EMBL" id="MPC50513.1"/>
    </source>
</evidence>
<keyword evidence="3" id="KW-1185">Reference proteome</keyword>
<organism evidence="2 3">
    <name type="scientific">Portunus trituberculatus</name>
    <name type="common">Swimming crab</name>
    <name type="synonym">Neptunus trituberculatus</name>
    <dbReference type="NCBI Taxonomy" id="210409"/>
    <lineage>
        <taxon>Eukaryota</taxon>
        <taxon>Metazoa</taxon>
        <taxon>Ecdysozoa</taxon>
        <taxon>Arthropoda</taxon>
        <taxon>Crustacea</taxon>
        <taxon>Multicrustacea</taxon>
        <taxon>Malacostraca</taxon>
        <taxon>Eumalacostraca</taxon>
        <taxon>Eucarida</taxon>
        <taxon>Decapoda</taxon>
        <taxon>Pleocyemata</taxon>
        <taxon>Brachyura</taxon>
        <taxon>Eubrachyura</taxon>
        <taxon>Portunoidea</taxon>
        <taxon>Portunidae</taxon>
        <taxon>Portuninae</taxon>
        <taxon>Portunus</taxon>
    </lineage>
</organism>
<dbReference type="AlphaFoldDB" id="A0A5B7FZR2"/>
<proteinExistence type="predicted"/>
<feature type="region of interest" description="Disordered" evidence="1">
    <location>
        <begin position="1"/>
        <end position="33"/>
    </location>
</feature>
<comment type="caution">
    <text evidence="2">The sequence shown here is derived from an EMBL/GenBank/DDBJ whole genome shotgun (WGS) entry which is preliminary data.</text>
</comment>